<name>A0ABQ9JTQ8_9CUCU</name>
<evidence type="ECO:0000313" key="1">
    <source>
        <dbReference type="EMBL" id="KAJ8981206.1"/>
    </source>
</evidence>
<reference evidence="1" key="1">
    <citation type="journal article" date="2023" name="Insect Mol. Biol.">
        <title>Genome sequencing provides insights into the evolution of gene families encoding plant cell wall-degrading enzymes in longhorned beetles.</title>
        <authorList>
            <person name="Shin N.R."/>
            <person name="Okamura Y."/>
            <person name="Kirsch R."/>
            <person name="Pauchet Y."/>
        </authorList>
    </citation>
    <scope>NUCLEOTIDE SEQUENCE</scope>
    <source>
        <strain evidence="1">MMC_N1</strain>
    </source>
</reference>
<proteinExistence type="predicted"/>
<accession>A0ABQ9JTQ8</accession>
<keyword evidence="2" id="KW-1185">Reference proteome</keyword>
<protein>
    <submittedName>
        <fullName evidence="1">Uncharacterized protein</fullName>
    </submittedName>
</protein>
<organism evidence="1 2">
    <name type="scientific">Molorchus minor</name>
    <dbReference type="NCBI Taxonomy" id="1323400"/>
    <lineage>
        <taxon>Eukaryota</taxon>
        <taxon>Metazoa</taxon>
        <taxon>Ecdysozoa</taxon>
        <taxon>Arthropoda</taxon>
        <taxon>Hexapoda</taxon>
        <taxon>Insecta</taxon>
        <taxon>Pterygota</taxon>
        <taxon>Neoptera</taxon>
        <taxon>Endopterygota</taxon>
        <taxon>Coleoptera</taxon>
        <taxon>Polyphaga</taxon>
        <taxon>Cucujiformia</taxon>
        <taxon>Chrysomeloidea</taxon>
        <taxon>Cerambycidae</taxon>
        <taxon>Lamiinae</taxon>
        <taxon>Monochamini</taxon>
        <taxon>Molorchus</taxon>
    </lineage>
</organism>
<dbReference type="Proteomes" id="UP001162164">
    <property type="component" value="Unassembled WGS sequence"/>
</dbReference>
<gene>
    <name evidence="1" type="ORF">NQ317_014850</name>
</gene>
<comment type="caution">
    <text evidence="1">The sequence shown here is derived from an EMBL/GenBank/DDBJ whole genome shotgun (WGS) entry which is preliminary data.</text>
</comment>
<sequence length="94" mass="11077">MKVCPKCQTPIVNTRRYSNYVKKAIIDINDLKHELNGLPHQNERRINELQRKIDDGLGRIDRRLIDGCNRSQLKSTMETLKEKLKNQKPYSIKD</sequence>
<dbReference type="EMBL" id="JAPWTJ010000198">
    <property type="protein sequence ID" value="KAJ8981206.1"/>
    <property type="molecule type" value="Genomic_DNA"/>
</dbReference>
<evidence type="ECO:0000313" key="2">
    <source>
        <dbReference type="Proteomes" id="UP001162164"/>
    </source>
</evidence>